<dbReference type="EMBL" id="BNAG01000001">
    <property type="protein sequence ID" value="GHE55307.1"/>
    <property type="molecule type" value="Genomic_DNA"/>
</dbReference>
<sequence>MKRRIVYIVGAVLFVVLAYVGINQYMLYYTKQFSPEASAEYITSDISVKVFYNRPSRKGRTIFGDLVPYGRWWRTGANEPTHIELSRDIEFDNGAQLPAGKYSLVTIPKPNEWEVIFNSKIPDWGTEYFPEFDVLRVPGQVERLPQPVEVFTIDFTEENGQPRLTMAWDDTKVTVPFRVQ</sequence>
<dbReference type="Pfam" id="PF11138">
    <property type="entry name" value="DUF2911"/>
    <property type="match status" value="1"/>
</dbReference>
<protein>
    <recommendedName>
        <fullName evidence="4">DUF2911 domain-containing protein</fullName>
    </recommendedName>
</protein>
<name>A0ABQ3I6W7_9BACT</name>
<dbReference type="RefSeq" id="WP_189628847.1">
    <property type="nucleotide sequence ID" value="NZ_BNAG01000001.1"/>
</dbReference>
<keyword evidence="1" id="KW-1133">Transmembrane helix</keyword>
<evidence type="ECO:0000256" key="1">
    <source>
        <dbReference type="SAM" id="Phobius"/>
    </source>
</evidence>
<evidence type="ECO:0000313" key="3">
    <source>
        <dbReference type="Proteomes" id="UP000658258"/>
    </source>
</evidence>
<dbReference type="InterPro" id="IPR021314">
    <property type="entry name" value="DUF2911"/>
</dbReference>
<gene>
    <name evidence="2" type="ORF">GCM10011340_07550</name>
</gene>
<proteinExistence type="predicted"/>
<evidence type="ECO:0000313" key="2">
    <source>
        <dbReference type="EMBL" id="GHE55307.1"/>
    </source>
</evidence>
<keyword evidence="1" id="KW-0472">Membrane</keyword>
<keyword evidence="3" id="KW-1185">Reference proteome</keyword>
<dbReference type="Proteomes" id="UP000658258">
    <property type="component" value="Unassembled WGS sequence"/>
</dbReference>
<keyword evidence="1" id="KW-0812">Transmembrane</keyword>
<feature type="transmembrane region" description="Helical" evidence="1">
    <location>
        <begin position="7"/>
        <end position="28"/>
    </location>
</feature>
<evidence type="ECO:0008006" key="4">
    <source>
        <dbReference type="Google" id="ProtNLM"/>
    </source>
</evidence>
<organism evidence="2 3">
    <name type="scientific">Roseivirga thermotolerans</name>
    <dbReference type="NCBI Taxonomy" id="1758176"/>
    <lineage>
        <taxon>Bacteria</taxon>
        <taxon>Pseudomonadati</taxon>
        <taxon>Bacteroidota</taxon>
        <taxon>Cytophagia</taxon>
        <taxon>Cytophagales</taxon>
        <taxon>Roseivirgaceae</taxon>
        <taxon>Roseivirga</taxon>
    </lineage>
</organism>
<reference evidence="3" key="1">
    <citation type="journal article" date="2019" name="Int. J. Syst. Evol. Microbiol.">
        <title>The Global Catalogue of Microorganisms (GCM) 10K type strain sequencing project: providing services to taxonomists for standard genome sequencing and annotation.</title>
        <authorList>
            <consortium name="The Broad Institute Genomics Platform"/>
            <consortium name="The Broad Institute Genome Sequencing Center for Infectious Disease"/>
            <person name="Wu L."/>
            <person name="Ma J."/>
        </authorList>
    </citation>
    <scope>NUCLEOTIDE SEQUENCE [LARGE SCALE GENOMIC DNA]</scope>
    <source>
        <strain evidence="3">CGMCC 1.15111</strain>
    </source>
</reference>
<accession>A0ABQ3I6W7</accession>
<comment type="caution">
    <text evidence="2">The sequence shown here is derived from an EMBL/GenBank/DDBJ whole genome shotgun (WGS) entry which is preliminary data.</text>
</comment>